<evidence type="ECO:0000256" key="1">
    <source>
        <dbReference type="SAM" id="MobiDB-lite"/>
    </source>
</evidence>
<keyword evidence="4" id="KW-0131">Cell cycle</keyword>
<dbReference type="AlphaFoldDB" id="A0A164SMH5"/>
<evidence type="ECO:0000259" key="2">
    <source>
        <dbReference type="Pfam" id="PF21056"/>
    </source>
</evidence>
<gene>
    <name evidence="4" type="ORF">APZ42_025931</name>
</gene>
<dbReference type="InterPro" id="IPR048366">
    <property type="entry name" value="TNP-like_GBD"/>
</dbReference>
<feature type="domain" description="ZSWIM1/3 RNaseH-like" evidence="2">
    <location>
        <begin position="572"/>
        <end position="633"/>
    </location>
</feature>
<sequence>MGGLRNQWKARQGWKDLVFNGASKGNGTRRDDMVSPRCSALVQVCEKSHLFPKKVGETSTEETSKRKRHAPASSLPATESSLPATESSLPAPASSLPALQPYFSEEKIQFKGKQVSHADFILLLDYDTPVQGGMGIAFRLTEDHINPNSFAKMNVSDSSFTLTYFQIFSHSIAKAFEFYRLKNSDRSEPFKQTETTQLMCQMLNDAFDVLNGRKYQDRITIYNWDKKLLLVLLHTINETKEHSFESKSNGRPFLSDASLMAMRITITSAIELIGFLLKTCEYTFVLSGKFYQDCLERFSGIVRSCGGGQDAPTASTSLRIYWMLSIYFPVKNALRIDGNIDEEERMHILTSNKDWLIFAKNREMEQKDGLDLVQSNATYYNCGYLIITRKEDINCENCLDSLTAKKSELPCEFYAVHITKLKAKDFYASLYRFLLHQRAKVERILQKHLQSHQPFIRDSFQLVIRKVVGDGLSLPPIWCEAHRHEQLSYLIYEYVDKKTIASYNKVLKGPAWDEKSKFKHATVIFFNPLDEKCVIKTTLVQYYQRKPCDLRRPQTTIPQNEGATSEKLELLHDGGSIIHVDTNDEGEVNLIYIQLQEQLEPFAKYPEAIQLDDTHRTNRLRMPLYTIMIKDNFELG</sequence>
<proteinExistence type="predicted"/>
<reference evidence="4 5" key="1">
    <citation type="submission" date="2016-03" db="EMBL/GenBank/DDBJ databases">
        <title>EvidentialGene: Evidence-directed Construction of Genes on Genomes.</title>
        <authorList>
            <person name="Gilbert D.G."/>
            <person name="Choi J.-H."/>
            <person name="Mockaitis K."/>
            <person name="Colbourne J."/>
            <person name="Pfrender M."/>
        </authorList>
    </citation>
    <scope>NUCLEOTIDE SEQUENCE [LARGE SCALE GENOMIC DNA]</scope>
    <source>
        <strain evidence="4 5">Xinb3</strain>
        <tissue evidence="4">Complete organism</tissue>
    </source>
</reference>
<keyword evidence="5" id="KW-1185">Reference proteome</keyword>
<dbReference type="OrthoDB" id="7312725at2759"/>
<evidence type="ECO:0000313" key="5">
    <source>
        <dbReference type="Proteomes" id="UP000076858"/>
    </source>
</evidence>
<dbReference type="Pfam" id="PF21788">
    <property type="entry name" value="TNP-like_GBD"/>
    <property type="match status" value="1"/>
</dbReference>
<organism evidence="4 5">
    <name type="scientific">Daphnia magna</name>
    <dbReference type="NCBI Taxonomy" id="35525"/>
    <lineage>
        <taxon>Eukaryota</taxon>
        <taxon>Metazoa</taxon>
        <taxon>Ecdysozoa</taxon>
        <taxon>Arthropoda</taxon>
        <taxon>Crustacea</taxon>
        <taxon>Branchiopoda</taxon>
        <taxon>Diplostraca</taxon>
        <taxon>Cladocera</taxon>
        <taxon>Anomopoda</taxon>
        <taxon>Daphniidae</taxon>
        <taxon>Daphnia</taxon>
    </lineage>
</organism>
<dbReference type="InterPro" id="IPR048324">
    <property type="entry name" value="ZSWIM1-3_RNaseH-like"/>
</dbReference>
<dbReference type="Pfam" id="PF21056">
    <property type="entry name" value="ZSWIM1-3_RNaseH-like"/>
    <property type="match status" value="1"/>
</dbReference>
<feature type="domain" description="Transposable element P transposase-like GTP-binding insertion" evidence="3">
    <location>
        <begin position="136"/>
        <end position="215"/>
    </location>
</feature>
<keyword evidence="4" id="KW-0132">Cell division</keyword>
<accession>A0A164SMH5</accession>
<name>A0A164SMH5_9CRUS</name>
<evidence type="ECO:0000259" key="3">
    <source>
        <dbReference type="Pfam" id="PF21788"/>
    </source>
</evidence>
<comment type="caution">
    <text evidence="4">The sequence shown here is derived from an EMBL/GenBank/DDBJ whole genome shotgun (WGS) entry which is preliminary data.</text>
</comment>
<dbReference type="GO" id="GO:0051301">
    <property type="term" value="P:cell division"/>
    <property type="evidence" value="ECO:0007669"/>
    <property type="project" value="UniProtKB-KW"/>
</dbReference>
<evidence type="ECO:0000313" key="4">
    <source>
        <dbReference type="EMBL" id="KZS09766.1"/>
    </source>
</evidence>
<dbReference type="EMBL" id="LRGB01001992">
    <property type="protein sequence ID" value="KZS09766.1"/>
    <property type="molecule type" value="Genomic_DNA"/>
</dbReference>
<feature type="region of interest" description="Disordered" evidence="1">
    <location>
        <begin position="54"/>
        <end position="93"/>
    </location>
</feature>
<protein>
    <submittedName>
        <fullName evidence="4">Cell division ftsj-like protein</fullName>
    </submittedName>
</protein>
<feature type="compositionally biased region" description="Low complexity" evidence="1">
    <location>
        <begin position="77"/>
        <end position="93"/>
    </location>
</feature>
<dbReference type="Proteomes" id="UP000076858">
    <property type="component" value="Unassembled WGS sequence"/>
</dbReference>